<dbReference type="InterPro" id="IPR013786">
    <property type="entry name" value="AcylCoA_DH/ox_N"/>
</dbReference>
<dbReference type="GO" id="GO:0016491">
    <property type="term" value="F:oxidoreductase activity"/>
    <property type="evidence" value="ECO:0007669"/>
    <property type="project" value="UniProtKB-KW"/>
</dbReference>
<dbReference type="SUPFAM" id="SSF56645">
    <property type="entry name" value="Acyl-CoA dehydrogenase NM domain-like"/>
    <property type="match status" value="1"/>
</dbReference>
<comment type="similarity">
    <text evidence="2">Belongs to the acyl-CoA dehydrogenase family.</text>
</comment>
<evidence type="ECO:0000256" key="2">
    <source>
        <dbReference type="ARBA" id="ARBA00009347"/>
    </source>
</evidence>
<reference evidence="8 9" key="1">
    <citation type="submission" date="2024-08" db="EMBL/GenBank/DDBJ databases">
        <title>Genome mining of Saccharopolyspora cebuensis PGLac3 from Nigerian medicinal plant.</title>
        <authorList>
            <person name="Ezeobiora C.E."/>
            <person name="Igbokwe N.H."/>
            <person name="Amin D.H."/>
            <person name="Mendie U.E."/>
        </authorList>
    </citation>
    <scope>NUCLEOTIDE SEQUENCE [LARGE SCALE GENOMIC DNA]</scope>
    <source>
        <strain evidence="8 9">PGLac3</strain>
    </source>
</reference>
<name>A0ABV4CFH3_9PSEU</name>
<evidence type="ECO:0000256" key="4">
    <source>
        <dbReference type="ARBA" id="ARBA00022827"/>
    </source>
</evidence>
<evidence type="ECO:0000259" key="7">
    <source>
        <dbReference type="Pfam" id="PF02771"/>
    </source>
</evidence>
<evidence type="ECO:0000259" key="6">
    <source>
        <dbReference type="Pfam" id="PF00441"/>
    </source>
</evidence>
<evidence type="ECO:0000313" key="8">
    <source>
        <dbReference type="EMBL" id="MEY8039835.1"/>
    </source>
</evidence>
<keyword evidence="9" id="KW-1185">Reference proteome</keyword>
<dbReference type="Gene3D" id="1.10.540.10">
    <property type="entry name" value="Acyl-CoA dehydrogenase/oxidase, N-terminal domain"/>
    <property type="match status" value="1"/>
</dbReference>
<dbReference type="InterPro" id="IPR036250">
    <property type="entry name" value="AcylCo_DH-like_C"/>
</dbReference>
<sequence length="368" mass="38097">MDFALDEEWATAAELAREIFADHATAERLRAVEERPDRIDEALWAQLGRAGLLGSVLDEDVGGAGLGLGGLCALLREQGRAVAPVPLWPSAVAALAVAGWGADRQRAALLPGVADGSVRLTAALEEFGPAPPAAPACAAEEDGPRWRLTGEKAVVPAPFGADRVLVSAMTGRGPGLFLVAAGGAGIGWQRCETTDRDVAGHLRLDGAPAEAVGAPGGGAPAEVLRWASVALSALQLGVAEGALDRAAGYVREREQFGRPLGSLQAVQHQLADCYVEVDALRVAVWQAVSAVVAGERAAEAVLVAKWWAGHGGLNVVHRVQHVHGGIGVDTDYPVHRYFLRGKQLAGTLGGPSAVLAELGDVLVEGRAR</sequence>
<dbReference type="Gene3D" id="2.40.110.10">
    <property type="entry name" value="Butyryl-CoA Dehydrogenase, subunit A, domain 2"/>
    <property type="match status" value="1"/>
</dbReference>
<dbReference type="InterPro" id="IPR037069">
    <property type="entry name" value="AcylCoA_DH/ox_N_sf"/>
</dbReference>
<dbReference type="PANTHER" id="PTHR43884">
    <property type="entry name" value="ACYL-COA DEHYDROGENASE"/>
    <property type="match status" value="1"/>
</dbReference>
<dbReference type="InterPro" id="IPR046373">
    <property type="entry name" value="Acyl-CoA_Oxase/DH_mid-dom_sf"/>
</dbReference>
<gene>
    <name evidence="8" type="ORF">AB8O55_10545</name>
</gene>
<proteinExistence type="inferred from homology"/>
<dbReference type="InterPro" id="IPR009100">
    <property type="entry name" value="AcylCoA_DH/oxidase_NM_dom_sf"/>
</dbReference>
<feature type="domain" description="Acyl-CoA dehydrogenase/oxidase C-terminal" evidence="6">
    <location>
        <begin position="223"/>
        <end position="357"/>
    </location>
</feature>
<comment type="caution">
    <text evidence="8">The sequence shown here is derived from an EMBL/GenBank/DDBJ whole genome shotgun (WGS) entry which is preliminary data.</text>
</comment>
<evidence type="ECO:0000313" key="9">
    <source>
        <dbReference type="Proteomes" id="UP001564626"/>
    </source>
</evidence>
<evidence type="ECO:0000256" key="5">
    <source>
        <dbReference type="ARBA" id="ARBA00023002"/>
    </source>
</evidence>
<dbReference type="Gene3D" id="1.20.140.10">
    <property type="entry name" value="Butyryl-CoA Dehydrogenase, subunit A, domain 3"/>
    <property type="match status" value="1"/>
</dbReference>
<dbReference type="CDD" id="cd00567">
    <property type="entry name" value="ACAD"/>
    <property type="match status" value="1"/>
</dbReference>
<comment type="cofactor">
    <cofactor evidence="1">
        <name>FAD</name>
        <dbReference type="ChEBI" id="CHEBI:57692"/>
    </cofactor>
</comment>
<dbReference type="EC" id="1.-.-.-" evidence="8"/>
<evidence type="ECO:0000256" key="1">
    <source>
        <dbReference type="ARBA" id="ARBA00001974"/>
    </source>
</evidence>
<dbReference type="InterPro" id="IPR009075">
    <property type="entry name" value="AcylCo_DH/oxidase_C"/>
</dbReference>
<dbReference type="Proteomes" id="UP001564626">
    <property type="component" value="Unassembled WGS sequence"/>
</dbReference>
<feature type="domain" description="Acyl-CoA dehydrogenase/oxidase N-terminal" evidence="7">
    <location>
        <begin position="13"/>
        <end position="116"/>
    </location>
</feature>
<dbReference type="Pfam" id="PF00441">
    <property type="entry name" value="Acyl-CoA_dh_1"/>
    <property type="match status" value="1"/>
</dbReference>
<dbReference type="EMBL" id="JBGEHV010000015">
    <property type="protein sequence ID" value="MEY8039835.1"/>
    <property type="molecule type" value="Genomic_DNA"/>
</dbReference>
<dbReference type="Pfam" id="PF02771">
    <property type="entry name" value="Acyl-CoA_dh_N"/>
    <property type="match status" value="1"/>
</dbReference>
<protein>
    <submittedName>
        <fullName evidence="8">Acyl-CoA dehydrogenase family protein</fullName>
        <ecNumber evidence="8">1.-.-.-</ecNumber>
    </submittedName>
</protein>
<evidence type="ECO:0000256" key="3">
    <source>
        <dbReference type="ARBA" id="ARBA00022630"/>
    </source>
</evidence>
<keyword evidence="3" id="KW-0285">Flavoprotein</keyword>
<keyword evidence="5 8" id="KW-0560">Oxidoreductase</keyword>
<dbReference type="RefSeq" id="WP_345363963.1">
    <property type="nucleotide sequence ID" value="NZ_BAABII010000010.1"/>
</dbReference>
<accession>A0ABV4CFH3</accession>
<dbReference type="SUPFAM" id="SSF47203">
    <property type="entry name" value="Acyl-CoA dehydrogenase C-terminal domain-like"/>
    <property type="match status" value="1"/>
</dbReference>
<organism evidence="8 9">
    <name type="scientific">Saccharopolyspora cebuensis</name>
    <dbReference type="NCBI Taxonomy" id="418759"/>
    <lineage>
        <taxon>Bacteria</taxon>
        <taxon>Bacillati</taxon>
        <taxon>Actinomycetota</taxon>
        <taxon>Actinomycetes</taxon>
        <taxon>Pseudonocardiales</taxon>
        <taxon>Pseudonocardiaceae</taxon>
        <taxon>Saccharopolyspora</taxon>
    </lineage>
</organism>
<keyword evidence="4" id="KW-0274">FAD</keyword>
<dbReference type="PANTHER" id="PTHR43884:SF20">
    <property type="entry name" value="ACYL-COA DEHYDROGENASE FADE28"/>
    <property type="match status" value="1"/>
</dbReference>